<name>A0A6A6VNW9_9PLEO</name>
<reference evidence="1" key="1">
    <citation type="journal article" date="2020" name="Stud. Mycol.">
        <title>101 Dothideomycetes genomes: a test case for predicting lifestyles and emergence of pathogens.</title>
        <authorList>
            <person name="Haridas S."/>
            <person name="Albert R."/>
            <person name="Binder M."/>
            <person name="Bloem J."/>
            <person name="Labutti K."/>
            <person name="Salamov A."/>
            <person name="Andreopoulos B."/>
            <person name="Baker S."/>
            <person name="Barry K."/>
            <person name="Bills G."/>
            <person name="Bluhm B."/>
            <person name="Cannon C."/>
            <person name="Castanera R."/>
            <person name="Culley D."/>
            <person name="Daum C."/>
            <person name="Ezra D."/>
            <person name="Gonzalez J."/>
            <person name="Henrissat B."/>
            <person name="Kuo A."/>
            <person name="Liang C."/>
            <person name="Lipzen A."/>
            <person name="Lutzoni F."/>
            <person name="Magnuson J."/>
            <person name="Mondo S."/>
            <person name="Nolan M."/>
            <person name="Ohm R."/>
            <person name="Pangilinan J."/>
            <person name="Park H.-J."/>
            <person name="Ramirez L."/>
            <person name="Alfaro M."/>
            <person name="Sun H."/>
            <person name="Tritt A."/>
            <person name="Yoshinaga Y."/>
            <person name="Zwiers L.-H."/>
            <person name="Turgeon B."/>
            <person name="Goodwin S."/>
            <person name="Spatafora J."/>
            <person name="Crous P."/>
            <person name="Grigoriev I."/>
        </authorList>
    </citation>
    <scope>NUCLEOTIDE SEQUENCE</scope>
    <source>
        <strain evidence="1">CBS 119925</strain>
    </source>
</reference>
<evidence type="ECO:0000313" key="1">
    <source>
        <dbReference type="EMBL" id="KAF2751434.1"/>
    </source>
</evidence>
<dbReference type="OrthoDB" id="4757095at2759"/>
<sequence>MIYQADLSDPSHFLHIIRNYPELPVRLAAHYWCDDMDSPYPTWQHGCYGESRPGGPWTMFYPRTVTVTEDRMLALLLSCRRMQVPRDQIKNAVNLEKLCRSTAHIVPRQYISLSRLPMPSRLPSNNIGSSMAFNPAYPCFETVRF</sequence>
<dbReference type="EMBL" id="MU006562">
    <property type="protein sequence ID" value="KAF2751434.1"/>
    <property type="molecule type" value="Genomic_DNA"/>
</dbReference>
<gene>
    <name evidence="1" type="ORF">M011DRAFT_114312</name>
</gene>
<accession>A0A6A6VNW9</accession>
<keyword evidence="2" id="KW-1185">Reference proteome</keyword>
<evidence type="ECO:0000313" key="2">
    <source>
        <dbReference type="Proteomes" id="UP000799440"/>
    </source>
</evidence>
<protein>
    <submittedName>
        <fullName evidence="1">Uncharacterized protein</fullName>
    </submittedName>
</protein>
<organism evidence="1 2">
    <name type="scientific">Sporormia fimetaria CBS 119925</name>
    <dbReference type="NCBI Taxonomy" id="1340428"/>
    <lineage>
        <taxon>Eukaryota</taxon>
        <taxon>Fungi</taxon>
        <taxon>Dikarya</taxon>
        <taxon>Ascomycota</taxon>
        <taxon>Pezizomycotina</taxon>
        <taxon>Dothideomycetes</taxon>
        <taxon>Pleosporomycetidae</taxon>
        <taxon>Pleosporales</taxon>
        <taxon>Sporormiaceae</taxon>
        <taxon>Sporormia</taxon>
    </lineage>
</organism>
<proteinExistence type="predicted"/>
<dbReference type="AlphaFoldDB" id="A0A6A6VNW9"/>
<dbReference type="Proteomes" id="UP000799440">
    <property type="component" value="Unassembled WGS sequence"/>
</dbReference>